<accession>A0ABT5BE77</accession>
<feature type="region of interest" description="Disordered" evidence="1">
    <location>
        <begin position="1"/>
        <end position="35"/>
    </location>
</feature>
<reference evidence="2 3" key="1">
    <citation type="submission" date="2022-11" db="EMBL/GenBank/DDBJ databases">
        <title>Minimal conservation of predation-associated metabolite biosynthetic gene clusters underscores biosynthetic potential of Myxococcota including descriptions for ten novel species: Archangium lansinium sp. nov., Myxococcus landrumus sp. nov., Nannocystis bai.</title>
        <authorList>
            <person name="Ahearne A."/>
            <person name="Stevens C."/>
            <person name="Dowd S."/>
        </authorList>
    </citation>
    <scope>NUCLEOTIDE SEQUENCE [LARGE SCALE GENOMIC DNA]</scope>
    <source>
        <strain evidence="2 3">NCELM</strain>
    </source>
</reference>
<keyword evidence="3" id="KW-1185">Reference proteome</keyword>
<proteinExistence type="predicted"/>
<dbReference type="EMBL" id="JAQNDN010000019">
    <property type="protein sequence ID" value="MDC0672448.1"/>
    <property type="molecule type" value="Genomic_DNA"/>
</dbReference>
<gene>
    <name evidence="2" type="ORF">POL58_32160</name>
</gene>
<dbReference type="Proteomes" id="UP001217838">
    <property type="component" value="Unassembled WGS sequence"/>
</dbReference>
<protein>
    <submittedName>
        <fullName evidence="2">Uncharacterized protein</fullName>
    </submittedName>
</protein>
<name>A0ABT5BE77_9BACT</name>
<organism evidence="2 3">
    <name type="scientific">Nannocystis radixulma</name>
    <dbReference type="NCBI Taxonomy" id="2995305"/>
    <lineage>
        <taxon>Bacteria</taxon>
        <taxon>Pseudomonadati</taxon>
        <taxon>Myxococcota</taxon>
        <taxon>Polyangia</taxon>
        <taxon>Nannocystales</taxon>
        <taxon>Nannocystaceae</taxon>
        <taxon>Nannocystis</taxon>
    </lineage>
</organism>
<evidence type="ECO:0000313" key="2">
    <source>
        <dbReference type="EMBL" id="MDC0672448.1"/>
    </source>
</evidence>
<feature type="compositionally biased region" description="Basic and acidic residues" evidence="1">
    <location>
        <begin position="18"/>
        <end position="32"/>
    </location>
</feature>
<evidence type="ECO:0000256" key="1">
    <source>
        <dbReference type="SAM" id="MobiDB-lite"/>
    </source>
</evidence>
<comment type="caution">
    <text evidence="2">The sequence shown here is derived from an EMBL/GenBank/DDBJ whole genome shotgun (WGS) entry which is preliminary data.</text>
</comment>
<sequence length="205" mass="21604">MRSPTGASATVFHARHERRAEPDDESARRGADDSDAGEISMKAVMARVSVQVMAAIAMVVAVGITGELGSPIASAAPPQAAQKVRLTPQNRDCNGEPVGPILQNDKGFATIKPTGSGTLIANVVLKGGTPNATYNIRLIQTLNGNAIPGECDFRVDDRTLITDDAGNGSTNVQEGLLPSANDAFVVLNNLADRNNDFFTTEEVRF</sequence>
<evidence type="ECO:0000313" key="3">
    <source>
        <dbReference type="Proteomes" id="UP001217838"/>
    </source>
</evidence>